<dbReference type="Gene3D" id="1.20.1720.10">
    <property type="entry name" value="Multidrug resistance protein D"/>
    <property type="match status" value="1"/>
</dbReference>
<dbReference type="EMBL" id="CM001440">
    <property type="protein sequence ID" value="EHR63834.1"/>
    <property type="molecule type" value="Genomic_DNA"/>
</dbReference>
<keyword evidence="7 9" id="KW-0472">Membrane</keyword>
<dbReference type="Gene3D" id="1.20.1250.20">
    <property type="entry name" value="MFS general substrate transporter like domains"/>
    <property type="match status" value="1"/>
</dbReference>
<evidence type="ECO:0000313" key="12">
    <source>
        <dbReference type="Proteomes" id="UP000002791"/>
    </source>
</evidence>
<dbReference type="NCBIfam" id="TIGR00711">
    <property type="entry name" value="efflux_EmrB"/>
    <property type="match status" value="1"/>
</dbReference>
<evidence type="ECO:0000256" key="2">
    <source>
        <dbReference type="ARBA" id="ARBA00007520"/>
    </source>
</evidence>
<dbReference type="FunFam" id="1.20.1720.10:FF:000004">
    <property type="entry name" value="EmrB/QacA family drug resistance transporter"/>
    <property type="match status" value="1"/>
</dbReference>
<dbReference type="AlphaFoldDB" id="H5XQA1"/>
<dbReference type="GO" id="GO:0005886">
    <property type="term" value="C:plasma membrane"/>
    <property type="evidence" value="ECO:0007669"/>
    <property type="project" value="UniProtKB-SubCell"/>
</dbReference>
<feature type="transmembrane region" description="Helical" evidence="9">
    <location>
        <begin position="382"/>
        <end position="404"/>
    </location>
</feature>
<evidence type="ECO:0000259" key="10">
    <source>
        <dbReference type="PROSITE" id="PS50850"/>
    </source>
</evidence>
<comment type="similarity">
    <text evidence="2">Belongs to the major facilitator superfamily. TCR/Tet family.</text>
</comment>
<feature type="transmembrane region" description="Helical" evidence="9">
    <location>
        <begin position="425"/>
        <end position="446"/>
    </location>
</feature>
<feature type="transmembrane region" description="Helical" evidence="9">
    <location>
        <begin position="328"/>
        <end position="345"/>
    </location>
</feature>
<keyword evidence="4" id="KW-1003">Cell membrane</keyword>
<dbReference type="GO" id="GO:0022857">
    <property type="term" value="F:transmembrane transporter activity"/>
    <property type="evidence" value="ECO:0007669"/>
    <property type="project" value="InterPro"/>
</dbReference>
<dbReference type="Pfam" id="PF07690">
    <property type="entry name" value="MFS_1"/>
    <property type="match status" value="1"/>
</dbReference>
<dbReference type="PANTHER" id="PTHR23501">
    <property type="entry name" value="MAJOR FACILITATOR SUPERFAMILY"/>
    <property type="match status" value="1"/>
</dbReference>
<dbReference type="InterPro" id="IPR036259">
    <property type="entry name" value="MFS_trans_sf"/>
</dbReference>
<reference evidence="11 12" key="1">
    <citation type="submission" date="2011-11" db="EMBL/GenBank/DDBJ databases">
        <title>The Noncontiguous Finished sequence of Saccharomonospora cyanea NA-134.</title>
        <authorList>
            <consortium name="US DOE Joint Genome Institute"/>
            <person name="Lucas S."/>
            <person name="Han J."/>
            <person name="Lapidus A."/>
            <person name="Cheng J.-F."/>
            <person name="Goodwin L."/>
            <person name="Pitluck S."/>
            <person name="Peters L."/>
            <person name="Ovchinnikova G."/>
            <person name="Lu M."/>
            <person name="Detter J.C."/>
            <person name="Han C."/>
            <person name="Tapia R."/>
            <person name="Land M."/>
            <person name="Hauser L."/>
            <person name="Kyrpides N."/>
            <person name="Ivanova N."/>
            <person name="Pagani I."/>
            <person name="Brambilla E.-M."/>
            <person name="Klenk H.-P."/>
            <person name="Woyke T."/>
        </authorList>
    </citation>
    <scope>NUCLEOTIDE SEQUENCE [LARGE SCALE GENOMIC DNA]</scope>
    <source>
        <strain evidence="11 12">NA-134</strain>
    </source>
</reference>
<feature type="compositionally biased region" description="Basic and acidic residues" evidence="8">
    <location>
        <begin position="532"/>
        <end position="541"/>
    </location>
</feature>
<keyword evidence="12" id="KW-1185">Reference proteome</keyword>
<feature type="transmembrane region" description="Helical" evidence="9">
    <location>
        <begin position="500"/>
        <end position="518"/>
    </location>
</feature>
<evidence type="ECO:0000256" key="9">
    <source>
        <dbReference type="SAM" id="Phobius"/>
    </source>
</evidence>
<dbReference type="CDD" id="cd17502">
    <property type="entry name" value="MFS_Azr1_MDR_like"/>
    <property type="match status" value="1"/>
</dbReference>
<feature type="transmembrane region" description="Helical" evidence="9">
    <location>
        <begin position="253"/>
        <end position="271"/>
    </location>
</feature>
<name>H5XQA1_9PSEU</name>
<dbReference type="RefSeq" id="WP_005460393.1">
    <property type="nucleotide sequence ID" value="NZ_CM001440.1"/>
</dbReference>
<keyword evidence="5 9" id="KW-0812">Transmembrane</keyword>
<evidence type="ECO:0000256" key="5">
    <source>
        <dbReference type="ARBA" id="ARBA00022692"/>
    </source>
</evidence>
<sequence>MTATERDLPARPGSHPHEDETPALSHRQIVVILIGLMTGMFLAALDQTIVGTAIRTIADDLHGLSMQAWITTAYLITATIATPIYGKLSDIYGRKPFYLAAITIFVAGSLAAAFAQDMYTLAAFRAVQGLGAGGLMSLALTILGDLVPPRERARYQGFFLAVFGTSTVLGPVLGGFFAGLDPVFGFEGWRWVFLVNVPLGALALFVVAKVLNVPHTRHDHRIDWWGGLALVVCLVPLLLVAEQGREWGWGSQAALACYVVGAVGLVLFLAVERRMGDEALIPLRLFRNRTFSVAIAGGVIVGIAMFGSITLIPQYLQIVQGYSPTASGMLMLPLMVGTMSASVLSGQLTSRTGRYKIFPLVGTALMTIGMVLFAQIEWDTPVWKAMVVMAIIGFGLGNCMQTLIIAVQNAGPRRDMGVSTASATFFRQIGGTLGVAVFLSIVFSTLTDNIARAFADSGLPAGAMNSVGGNVMEDSSFLQRLPVEQAEPFFVGFTESISSVFYLGAGVAALAFVVLLFLKEIPLAGGGPTKSGSDRTDRTPEADSATAAMG</sequence>
<dbReference type="InterPro" id="IPR004638">
    <property type="entry name" value="EmrB-like"/>
</dbReference>
<evidence type="ECO:0000256" key="6">
    <source>
        <dbReference type="ARBA" id="ARBA00022989"/>
    </source>
</evidence>
<keyword evidence="6 9" id="KW-1133">Transmembrane helix</keyword>
<evidence type="ECO:0000256" key="4">
    <source>
        <dbReference type="ARBA" id="ARBA00022475"/>
    </source>
</evidence>
<organism evidence="11 12">
    <name type="scientific">Saccharomonospora cyanea NA-134</name>
    <dbReference type="NCBI Taxonomy" id="882082"/>
    <lineage>
        <taxon>Bacteria</taxon>
        <taxon>Bacillati</taxon>
        <taxon>Actinomycetota</taxon>
        <taxon>Actinomycetes</taxon>
        <taxon>Pseudonocardiales</taxon>
        <taxon>Pseudonocardiaceae</taxon>
        <taxon>Saccharomonospora</taxon>
    </lineage>
</organism>
<evidence type="ECO:0000256" key="1">
    <source>
        <dbReference type="ARBA" id="ARBA00004651"/>
    </source>
</evidence>
<comment type="subcellular location">
    <subcellularLocation>
        <location evidence="1">Cell membrane</location>
        <topology evidence="1">Multi-pass membrane protein</topology>
    </subcellularLocation>
</comment>
<feature type="transmembrane region" description="Helical" evidence="9">
    <location>
        <begin position="29"/>
        <end position="54"/>
    </location>
</feature>
<gene>
    <name evidence="11" type="ORF">SaccyDRAFT_5039</name>
</gene>
<feature type="transmembrane region" description="Helical" evidence="9">
    <location>
        <begin position="127"/>
        <end position="146"/>
    </location>
</feature>
<feature type="transmembrane region" description="Helical" evidence="9">
    <location>
        <begin position="97"/>
        <end position="115"/>
    </location>
</feature>
<feature type="transmembrane region" description="Helical" evidence="9">
    <location>
        <begin position="291"/>
        <end position="316"/>
    </location>
</feature>
<dbReference type="InterPro" id="IPR011701">
    <property type="entry name" value="MFS"/>
</dbReference>
<evidence type="ECO:0000256" key="3">
    <source>
        <dbReference type="ARBA" id="ARBA00022448"/>
    </source>
</evidence>
<feature type="transmembrane region" description="Helical" evidence="9">
    <location>
        <begin position="357"/>
        <end position="376"/>
    </location>
</feature>
<dbReference type="PANTHER" id="PTHR23501:SF197">
    <property type="entry name" value="COMD"/>
    <property type="match status" value="1"/>
</dbReference>
<dbReference type="STRING" id="882082.SaccyDRAFT_5039"/>
<dbReference type="SUPFAM" id="SSF103473">
    <property type="entry name" value="MFS general substrate transporter"/>
    <property type="match status" value="1"/>
</dbReference>
<feature type="compositionally biased region" description="Basic and acidic residues" evidence="8">
    <location>
        <begin position="1"/>
        <end position="20"/>
    </location>
</feature>
<accession>H5XQA1</accession>
<evidence type="ECO:0000256" key="7">
    <source>
        <dbReference type="ARBA" id="ARBA00023136"/>
    </source>
</evidence>
<feature type="domain" description="Major facilitator superfamily (MFS) profile" evidence="10">
    <location>
        <begin position="32"/>
        <end position="523"/>
    </location>
</feature>
<keyword evidence="3" id="KW-0813">Transport</keyword>
<proteinExistence type="inferred from homology"/>
<dbReference type="HOGENOM" id="CLU_000960_2_3_11"/>
<dbReference type="OrthoDB" id="7375466at2"/>
<feature type="region of interest" description="Disordered" evidence="8">
    <location>
        <begin position="527"/>
        <end position="550"/>
    </location>
</feature>
<dbReference type="PROSITE" id="PS50850">
    <property type="entry name" value="MFS"/>
    <property type="match status" value="1"/>
</dbReference>
<feature type="transmembrane region" description="Helical" evidence="9">
    <location>
        <begin position="191"/>
        <end position="212"/>
    </location>
</feature>
<evidence type="ECO:0000313" key="11">
    <source>
        <dbReference type="EMBL" id="EHR63834.1"/>
    </source>
</evidence>
<protein>
    <submittedName>
        <fullName evidence="11">Drug resistance transporter, EmrB/QacA subfamily</fullName>
    </submittedName>
</protein>
<dbReference type="Proteomes" id="UP000002791">
    <property type="component" value="Chromosome"/>
</dbReference>
<feature type="region of interest" description="Disordered" evidence="8">
    <location>
        <begin position="1"/>
        <end position="21"/>
    </location>
</feature>
<feature type="transmembrane region" description="Helical" evidence="9">
    <location>
        <begin position="66"/>
        <end position="85"/>
    </location>
</feature>
<feature type="transmembrane region" description="Helical" evidence="9">
    <location>
        <begin position="158"/>
        <end position="179"/>
    </location>
</feature>
<feature type="transmembrane region" description="Helical" evidence="9">
    <location>
        <begin position="224"/>
        <end position="241"/>
    </location>
</feature>
<dbReference type="InterPro" id="IPR020846">
    <property type="entry name" value="MFS_dom"/>
</dbReference>
<dbReference type="eggNOG" id="COG0477">
    <property type="taxonomic scope" value="Bacteria"/>
</dbReference>
<evidence type="ECO:0000256" key="8">
    <source>
        <dbReference type="SAM" id="MobiDB-lite"/>
    </source>
</evidence>